<dbReference type="AlphaFoldDB" id="T0Z7A8"/>
<name>T0Z7A8_9ZZZZ</name>
<feature type="non-terminal residue" evidence="1">
    <location>
        <position position="153"/>
    </location>
</feature>
<dbReference type="EMBL" id="AUZX01011966">
    <property type="protein sequence ID" value="EQD40883.1"/>
    <property type="molecule type" value="Genomic_DNA"/>
</dbReference>
<reference evidence="1" key="1">
    <citation type="submission" date="2013-08" db="EMBL/GenBank/DDBJ databases">
        <authorList>
            <person name="Mendez C."/>
            <person name="Richter M."/>
            <person name="Ferrer M."/>
            <person name="Sanchez J."/>
        </authorList>
    </citation>
    <scope>NUCLEOTIDE SEQUENCE</scope>
</reference>
<proteinExistence type="predicted"/>
<dbReference type="InterPro" id="IPR007435">
    <property type="entry name" value="DUF484"/>
</dbReference>
<evidence type="ECO:0000313" key="1">
    <source>
        <dbReference type="EMBL" id="EQD40883.1"/>
    </source>
</evidence>
<accession>T0Z7A8</accession>
<reference evidence="1" key="2">
    <citation type="journal article" date="2014" name="ISME J.">
        <title>Microbial stratification in low pH oxic and suboxic macroscopic growths along an acid mine drainage.</title>
        <authorList>
            <person name="Mendez-Garcia C."/>
            <person name="Mesa V."/>
            <person name="Sprenger R.R."/>
            <person name="Richter M."/>
            <person name="Diez M.S."/>
            <person name="Solano J."/>
            <person name="Bargiela R."/>
            <person name="Golyshina O.V."/>
            <person name="Manteca A."/>
            <person name="Ramos J.L."/>
            <person name="Gallego J.R."/>
            <person name="Llorente I."/>
            <person name="Martins Dos Santos V.A."/>
            <person name="Jensen O.N."/>
            <person name="Pelaez A.I."/>
            <person name="Sanchez J."/>
            <person name="Ferrer M."/>
        </authorList>
    </citation>
    <scope>NUCLEOTIDE SEQUENCE</scope>
</reference>
<comment type="caution">
    <text evidence="1">The sequence shown here is derived from an EMBL/GenBank/DDBJ whole genome shotgun (WGS) entry which is preliminary data.</text>
</comment>
<dbReference type="PANTHER" id="PTHR38765:SF1">
    <property type="entry name" value="DUF484 DOMAIN-CONTAINING PROTEIN"/>
    <property type="match status" value="1"/>
</dbReference>
<dbReference type="PANTHER" id="PTHR38765">
    <property type="entry name" value="DUF484 DOMAIN-CONTAINING PROTEIN"/>
    <property type="match status" value="1"/>
</dbReference>
<protein>
    <submittedName>
        <fullName evidence="1">Protein containing DUF484</fullName>
    </submittedName>
</protein>
<dbReference type="Pfam" id="PF04340">
    <property type="entry name" value="DUF484"/>
    <property type="match status" value="1"/>
</dbReference>
<gene>
    <name evidence="1" type="ORF">B1A_16286</name>
</gene>
<dbReference type="InterPro" id="IPR029016">
    <property type="entry name" value="GAF-like_dom_sf"/>
</dbReference>
<sequence>MNEIQIPHPHRNHTVSLSERQLLTLRDKNRTLEQRLSELIGYAETNDNISGKVHQLAVRLLVQRTLKGVLDTIQHQMLHHFEIPHVALRLWGIQADLLEHPAFQPVTQVQKEAIAHVETPRCGHHTPVQCDQWFGELVAPSLKSFALLPLRDS</sequence>
<dbReference type="Gene3D" id="3.30.450.40">
    <property type="match status" value="1"/>
</dbReference>
<organism evidence="1">
    <name type="scientific">mine drainage metagenome</name>
    <dbReference type="NCBI Taxonomy" id="410659"/>
    <lineage>
        <taxon>unclassified sequences</taxon>
        <taxon>metagenomes</taxon>
        <taxon>ecological metagenomes</taxon>
    </lineage>
</organism>